<proteinExistence type="predicted"/>
<name>A0ACB6UZQ9_9ASCO</name>
<evidence type="ECO:0000313" key="1">
    <source>
        <dbReference type="EMBL" id="KAF5093547.1"/>
    </source>
</evidence>
<comment type="caution">
    <text evidence="1">The sequence shown here is derived from an EMBL/GenBank/DDBJ whole genome shotgun (WGS) entry which is preliminary data.</text>
</comment>
<reference evidence="1 2" key="1">
    <citation type="journal article" date="2020" name="Front. Microbiol.">
        <title>Phenotypic and Genetic Characterization of the Cheese Ripening Yeast Geotrichum candidum.</title>
        <authorList>
            <person name="Perkins V."/>
            <person name="Vignola S."/>
            <person name="Lessard M.H."/>
            <person name="Plante P.L."/>
            <person name="Corbeil J."/>
            <person name="Dugat-Bony E."/>
            <person name="Frenette M."/>
            <person name="Labrie S."/>
        </authorList>
    </citation>
    <scope>NUCLEOTIDE SEQUENCE [LARGE SCALE GENOMIC DNA]</scope>
    <source>
        <strain evidence="1 2">LMA-1147</strain>
    </source>
</reference>
<gene>
    <name evidence="1" type="ORF">D0Z00_004005</name>
</gene>
<dbReference type="Proteomes" id="UP000744676">
    <property type="component" value="Unassembled WGS sequence"/>
</dbReference>
<evidence type="ECO:0000313" key="2">
    <source>
        <dbReference type="Proteomes" id="UP000744676"/>
    </source>
</evidence>
<dbReference type="EMBL" id="QVQA01000223">
    <property type="protein sequence ID" value="KAF5093547.1"/>
    <property type="molecule type" value="Genomic_DNA"/>
</dbReference>
<accession>A0ACB6UZQ9</accession>
<keyword evidence="2" id="KW-1185">Reference proteome</keyword>
<protein>
    <submittedName>
        <fullName evidence="1">Uncharacterized protein</fullName>
    </submittedName>
</protein>
<sequence length="119" mass="13644">MSGCIDCVWELYKEDLADWKQKRKEIRHKLLAERTDLEWPENVLGPEPAERKKGTSKAMADKFVEENGDDDLDPNIKAFLKTEMKLKERKRKLLEQQKAAQAATQSAQTPQQQVSTTAA</sequence>
<organism evidence="1 2">
    <name type="scientific">Geotrichum galactomycetum</name>
    <dbReference type="NCBI Taxonomy" id="27317"/>
    <lineage>
        <taxon>Eukaryota</taxon>
        <taxon>Fungi</taxon>
        <taxon>Dikarya</taxon>
        <taxon>Ascomycota</taxon>
        <taxon>Saccharomycotina</taxon>
        <taxon>Dipodascomycetes</taxon>
        <taxon>Dipodascales</taxon>
        <taxon>Dipodascaceae</taxon>
        <taxon>Geotrichum</taxon>
    </lineage>
</organism>